<proteinExistence type="predicted"/>
<dbReference type="EMBL" id="JAEUBG010002365">
    <property type="protein sequence ID" value="KAH3684675.1"/>
    <property type="molecule type" value="Genomic_DNA"/>
</dbReference>
<accession>A0A9P8Q7U4</accession>
<sequence length="134" mass="14597">MYLEVDENLELPLMTFSTAFKKSFSVATFLLSLMANIPASVQTDLNSAPVEFGHNLEINSHLISLSTLIALEWILKMLARPSKSGRENSTFLSILPGLKRAGSKVFGLFVANITLILPLGSNPSNCVINSNMVL</sequence>
<reference evidence="1" key="2">
    <citation type="submission" date="2021-01" db="EMBL/GenBank/DDBJ databases">
        <authorList>
            <person name="Schikora-Tamarit M.A."/>
        </authorList>
    </citation>
    <scope>NUCLEOTIDE SEQUENCE</scope>
    <source>
        <strain evidence="1">CBS2887</strain>
    </source>
</reference>
<evidence type="ECO:0000313" key="1">
    <source>
        <dbReference type="EMBL" id="KAH3684675.1"/>
    </source>
</evidence>
<dbReference type="OrthoDB" id="5427578at2759"/>
<dbReference type="AlphaFoldDB" id="A0A9P8Q7U4"/>
<keyword evidence="2" id="KW-1185">Reference proteome</keyword>
<name>A0A9P8Q7U4_WICPI</name>
<evidence type="ECO:0000313" key="2">
    <source>
        <dbReference type="Proteomes" id="UP000774326"/>
    </source>
</evidence>
<gene>
    <name evidence="1" type="ORF">WICPIJ_004362</name>
</gene>
<protein>
    <submittedName>
        <fullName evidence="1">Uncharacterized protein</fullName>
    </submittedName>
</protein>
<dbReference type="Proteomes" id="UP000774326">
    <property type="component" value="Unassembled WGS sequence"/>
</dbReference>
<reference evidence="1" key="1">
    <citation type="journal article" date="2021" name="Open Biol.">
        <title>Shared evolutionary footprints suggest mitochondrial oxidative damage underlies multiple complex I losses in fungi.</title>
        <authorList>
            <person name="Schikora-Tamarit M.A."/>
            <person name="Marcet-Houben M."/>
            <person name="Nosek J."/>
            <person name="Gabaldon T."/>
        </authorList>
    </citation>
    <scope>NUCLEOTIDE SEQUENCE</scope>
    <source>
        <strain evidence="1">CBS2887</strain>
    </source>
</reference>
<organism evidence="1 2">
    <name type="scientific">Wickerhamomyces pijperi</name>
    <name type="common">Yeast</name>
    <name type="synonym">Pichia pijperi</name>
    <dbReference type="NCBI Taxonomy" id="599730"/>
    <lineage>
        <taxon>Eukaryota</taxon>
        <taxon>Fungi</taxon>
        <taxon>Dikarya</taxon>
        <taxon>Ascomycota</taxon>
        <taxon>Saccharomycotina</taxon>
        <taxon>Saccharomycetes</taxon>
        <taxon>Phaffomycetales</taxon>
        <taxon>Wickerhamomycetaceae</taxon>
        <taxon>Wickerhamomyces</taxon>
    </lineage>
</organism>
<comment type="caution">
    <text evidence="1">The sequence shown here is derived from an EMBL/GenBank/DDBJ whole genome shotgun (WGS) entry which is preliminary data.</text>
</comment>